<dbReference type="RefSeq" id="WP_107216120.1">
    <property type="nucleotide sequence ID" value="NZ_KZ686269.1"/>
</dbReference>
<evidence type="ECO:0000256" key="1">
    <source>
        <dbReference type="ARBA" id="ARBA00005213"/>
    </source>
</evidence>
<name>A0A2T3HN56_9SPHI</name>
<dbReference type="SUPFAM" id="SSF55909">
    <property type="entry name" value="Pentein"/>
    <property type="match status" value="1"/>
</dbReference>
<dbReference type="EC" id="3.5.3.6" evidence="3"/>
<keyword evidence="7" id="KW-1185">Reference proteome</keyword>
<reference evidence="6 7" key="1">
    <citation type="submission" date="2018-03" db="EMBL/GenBank/DDBJ databases">
        <authorList>
            <person name="Keele B.F."/>
        </authorList>
    </citation>
    <scope>NUCLEOTIDE SEQUENCE [LARGE SCALE GENOMIC DNA]</scope>
    <source>
        <strain evidence="6 7">YL28-9</strain>
    </source>
</reference>
<keyword evidence="4" id="KW-0378">Hydrolase</keyword>
<dbReference type="GO" id="GO:0019546">
    <property type="term" value="P:L-arginine deiminase pathway"/>
    <property type="evidence" value="ECO:0007669"/>
    <property type="project" value="TreeGrafter"/>
</dbReference>
<evidence type="ECO:0000256" key="4">
    <source>
        <dbReference type="ARBA" id="ARBA00022801"/>
    </source>
</evidence>
<dbReference type="OrthoDB" id="9807502at2"/>
<dbReference type="Gene3D" id="1.10.3930.10">
    <property type="entry name" value="Arginine deiminase"/>
    <property type="match status" value="1"/>
</dbReference>
<gene>
    <name evidence="6" type="ORF">C7T94_13215</name>
</gene>
<comment type="caution">
    <text evidence="6">The sequence shown here is derived from an EMBL/GenBank/DDBJ whole genome shotgun (WGS) entry which is preliminary data.</text>
</comment>
<keyword evidence="6" id="KW-0808">Transferase</keyword>
<comment type="catalytic activity">
    <reaction evidence="5">
        <text>L-arginine + H2O = L-citrulline + NH4(+)</text>
        <dbReference type="Rhea" id="RHEA:19597"/>
        <dbReference type="ChEBI" id="CHEBI:15377"/>
        <dbReference type="ChEBI" id="CHEBI:28938"/>
        <dbReference type="ChEBI" id="CHEBI:32682"/>
        <dbReference type="ChEBI" id="CHEBI:57743"/>
        <dbReference type="EC" id="3.5.3.6"/>
    </reaction>
</comment>
<evidence type="ECO:0000313" key="7">
    <source>
        <dbReference type="Proteomes" id="UP000240912"/>
    </source>
</evidence>
<evidence type="ECO:0000313" key="6">
    <source>
        <dbReference type="EMBL" id="PST83856.1"/>
    </source>
</evidence>
<dbReference type="PANTHER" id="PTHR47271">
    <property type="entry name" value="ARGININE DEIMINASE"/>
    <property type="match status" value="1"/>
</dbReference>
<evidence type="ECO:0000256" key="3">
    <source>
        <dbReference type="ARBA" id="ARBA00012171"/>
    </source>
</evidence>
<comment type="similarity">
    <text evidence="2">Belongs to the arginine deiminase family.</text>
</comment>
<dbReference type="Pfam" id="PF02274">
    <property type="entry name" value="ADI"/>
    <property type="match status" value="1"/>
</dbReference>
<evidence type="ECO:0000256" key="2">
    <source>
        <dbReference type="ARBA" id="ARBA00010206"/>
    </source>
</evidence>
<dbReference type="Proteomes" id="UP000240912">
    <property type="component" value="Unassembled WGS sequence"/>
</dbReference>
<sequence length="484" mass="55272">MSIKKHDNGIHVPNEIGTLRALLIHSPDSGLGKVVPSKAQDWLFEDIVHLDTVRKAEYDYYLKVLMYFLDPGKIKGKLREIDAEENDRAFYKPDHPNFHGSDKVLELQQLLAEILENEGIRKKLTASVCAIEGCTYRLQQELIATDARLLAKIFISGTLPDERMIFAPIPNLIFTRDVGITINNFVLLNKPAKKARSRETLLMRYIFFNHPYFADYRDNILEIPDPLQHFLRPGEDEDHRTTLEGGDVMVVSPGHVLIGCSERTSPLGANEAIKLLFQHEVVEKVTVVKIPNKRDFMHIDTVFTQVKRNVWVVLSSVSRQGGGVREPIHLLVEQENRDKTEIIQFRREDPMQPKRFESIESLLDDISRNDLGSREETRFIYSGNDTFPYDAREQWTDSCNLLAIREGVVLGYDRNDNTIQAFKTQGFEVIHVAALIDKLENGELEAARLKDTLILMPSAELSRARGGFHCMSLPIRRDSLDLTV</sequence>
<proteinExistence type="inferred from homology"/>
<dbReference type="Gene3D" id="3.75.10.10">
    <property type="entry name" value="L-arginine/glycine Amidinotransferase, Chain A"/>
    <property type="match status" value="2"/>
</dbReference>
<comment type="pathway">
    <text evidence="1">Amino-acid degradation; L-arginine degradation via ADI pathway; carbamoyl phosphate from L-arginine: step 1/2.</text>
</comment>
<dbReference type="PRINTS" id="PR01466">
    <property type="entry name" value="ARGDEIMINASE"/>
</dbReference>
<evidence type="ECO:0000256" key="5">
    <source>
        <dbReference type="ARBA" id="ARBA00049429"/>
    </source>
</evidence>
<dbReference type="EMBL" id="PYLS01000005">
    <property type="protein sequence ID" value="PST83856.1"/>
    <property type="molecule type" value="Genomic_DNA"/>
</dbReference>
<dbReference type="GO" id="GO:0016740">
    <property type="term" value="F:transferase activity"/>
    <property type="evidence" value="ECO:0007669"/>
    <property type="project" value="UniProtKB-KW"/>
</dbReference>
<dbReference type="PANTHER" id="PTHR47271:SF2">
    <property type="entry name" value="ARGININE DEIMINASE"/>
    <property type="match status" value="1"/>
</dbReference>
<dbReference type="GO" id="GO:0016990">
    <property type="term" value="F:arginine deiminase activity"/>
    <property type="evidence" value="ECO:0007669"/>
    <property type="project" value="UniProtKB-EC"/>
</dbReference>
<protein>
    <recommendedName>
        <fullName evidence="3">arginine deiminase</fullName>
        <ecNumber evidence="3">3.5.3.6</ecNumber>
    </recommendedName>
</protein>
<accession>A0A2T3HN56</accession>
<organism evidence="6 7">
    <name type="scientific">Pedobacter yulinensis</name>
    <dbReference type="NCBI Taxonomy" id="2126353"/>
    <lineage>
        <taxon>Bacteria</taxon>
        <taxon>Pseudomonadati</taxon>
        <taxon>Bacteroidota</taxon>
        <taxon>Sphingobacteriia</taxon>
        <taxon>Sphingobacteriales</taxon>
        <taxon>Sphingobacteriaceae</taxon>
        <taxon>Pedobacter</taxon>
    </lineage>
</organism>
<dbReference type="InterPro" id="IPR003876">
    <property type="entry name" value="Arg_deiminase"/>
</dbReference>
<dbReference type="AlphaFoldDB" id="A0A2T3HN56"/>